<sequence>MDVSTASGSDSDANEILSAPRTDNNIHIKNVPAFVVWRNLHGENRSLPNLGLSLLYTSTSGASKALVQLQATTRLKKGPAKPNIYLFVKPDQICNLAYIGSEGDLDHDQEELHRQAREKLGTSTHVLRFELRSAPSFIVPNEHPFNCFRAGSQVVWASLRDFARDARCFVLHFPTTTLSKARILSFCQAASSDGTLVSLNDNIPSLYGGKGGKAVDVLTYDEDDADPAKARGQFATDDNTAPPAYEERTSAGPSLYTREPPLCLSPGPSVRRLRKRRREYSSSGSDCEGTTSYEKGTKASDKILRAIFGLHRIVNEANAAHEASISKIIAKVEKIEGRFKQLEEDQRNLADEVRTSMAPLWDEMDARLQSQEDREHVHMRDVIEEVVDENIKEKMAEAINEYFNNDDEGQELIHKTISESVREETTEYLQNQRFTGHFTITQETALI</sequence>
<keyword evidence="2" id="KW-1185">Reference proteome</keyword>
<organism evidence="1 2">
    <name type="scientific">Nemania bipapillata</name>
    <dbReference type="NCBI Taxonomy" id="110536"/>
    <lineage>
        <taxon>Eukaryota</taxon>
        <taxon>Fungi</taxon>
        <taxon>Dikarya</taxon>
        <taxon>Ascomycota</taxon>
        <taxon>Pezizomycotina</taxon>
        <taxon>Sordariomycetes</taxon>
        <taxon>Xylariomycetidae</taxon>
        <taxon>Xylariales</taxon>
        <taxon>Xylariaceae</taxon>
        <taxon>Nemania</taxon>
    </lineage>
</organism>
<reference evidence="1" key="1">
    <citation type="submission" date="2022-11" db="EMBL/GenBank/DDBJ databases">
        <title>Genome Sequence of Nemania bipapillata.</title>
        <authorList>
            <person name="Buettner E."/>
        </authorList>
    </citation>
    <scope>NUCLEOTIDE SEQUENCE</scope>
    <source>
        <strain evidence="1">CP14</strain>
    </source>
</reference>
<comment type="caution">
    <text evidence="1">The sequence shown here is derived from an EMBL/GenBank/DDBJ whole genome shotgun (WGS) entry which is preliminary data.</text>
</comment>
<protein>
    <submittedName>
        <fullName evidence="1">Uncharacterized protein</fullName>
    </submittedName>
</protein>
<dbReference type="EMBL" id="JAPESX010000864">
    <property type="protein sequence ID" value="KAJ8119430.1"/>
    <property type="molecule type" value="Genomic_DNA"/>
</dbReference>
<evidence type="ECO:0000313" key="1">
    <source>
        <dbReference type="EMBL" id="KAJ8119430.1"/>
    </source>
</evidence>
<name>A0ACC2IW37_9PEZI</name>
<gene>
    <name evidence="1" type="ORF">ONZ43_g3613</name>
</gene>
<evidence type="ECO:0000313" key="2">
    <source>
        <dbReference type="Proteomes" id="UP001153334"/>
    </source>
</evidence>
<proteinExistence type="predicted"/>
<accession>A0ACC2IW37</accession>
<dbReference type="Proteomes" id="UP001153334">
    <property type="component" value="Unassembled WGS sequence"/>
</dbReference>